<proteinExistence type="predicted"/>
<sequence length="89" mass="10358">MNIFTRPEAVSFLADHYDGEWQPWPFFWIFPLLFWLTVIAVLLLARRRFTGHGSGIGALRTAFARGEITEDQYRSRLAVLSESRRGSKR</sequence>
<accession>A0ABU6B2Z3</accession>
<comment type="caution">
    <text evidence="2">The sequence shown here is derived from an EMBL/GenBank/DDBJ whole genome shotgun (WGS) entry which is preliminary data.</text>
</comment>
<keyword evidence="1" id="KW-1133">Transmembrane helix</keyword>
<evidence type="ECO:0000256" key="1">
    <source>
        <dbReference type="SAM" id="Phobius"/>
    </source>
</evidence>
<evidence type="ECO:0000313" key="2">
    <source>
        <dbReference type="EMBL" id="MEB3514040.1"/>
    </source>
</evidence>
<evidence type="ECO:0000313" key="3">
    <source>
        <dbReference type="Proteomes" id="UP001348098"/>
    </source>
</evidence>
<evidence type="ECO:0008006" key="4">
    <source>
        <dbReference type="Google" id="ProtNLM"/>
    </source>
</evidence>
<protein>
    <recommendedName>
        <fullName evidence="4">SHOCT domain-containing protein</fullName>
    </recommendedName>
</protein>
<feature type="transmembrane region" description="Helical" evidence="1">
    <location>
        <begin position="26"/>
        <end position="45"/>
    </location>
</feature>
<reference evidence="2 3" key="1">
    <citation type="submission" date="2023-12" db="EMBL/GenBank/DDBJ databases">
        <title>novel species in genus Nocarida.</title>
        <authorList>
            <person name="Li Z."/>
        </authorList>
    </citation>
    <scope>NUCLEOTIDE SEQUENCE [LARGE SCALE GENOMIC DNA]</scope>
    <source>
        <strain evidence="2 3">CDC186</strain>
    </source>
</reference>
<dbReference type="Proteomes" id="UP001348098">
    <property type="component" value="Unassembled WGS sequence"/>
</dbReference>
<keyword evidence="1" id="KW-0812">Transmembrane</keyword>
<keyword evidence="1" id="KW-0472">Membrane</keyword>
<name>A0ABU6B2Z3_9NOCA</name>
<organism evidence="2 3">
    <name type="scientific">Nocardia implantans</name>
    <dbReference type="NCBI Taxonomy" id="3108168"/>
    <lineage>
        <taxon>Bacteria</taxon>
        <taxon>Bacillati</taxon>
        <taxon>Actinomycetota</taxon>
        <taxon>Actinomycetes</taxon>
        <taxon>Mycobacteriales</taxon>
        <taxon>Nocardiaceae</taxon>
        <taxon>Nocardia</taxon>
    </lineage>
</organism>
<gene>
    <name evidence="2" type="ORF">U3653_28795</name>
</gene>
<dbReference type="EMBL" id="JAYKYQ010000015">
    <property type="protein sequence ID" value="MEB3514040.1"/>
    <property type="molecule type" value="Genomic_DNA"/>
</dbReference>
<keyword evidence="3" id="KW-1185">Reference proteome</keyword>
<dbReference type="RefSeq" id="WP_323124579.1">
    <property type="nucleotide sequence ID" value="NZ_JAYESH010000016.1"/>
</dbReference>